<dbReference type="InterPro" id="IPR050708">
    <property type="entry name" value="T6SS_VgrG/RHS"/>
</dbReference>
<dbReference type="PANTHER" id="PTHR32305">
    <property type="match status" value="1"/>
</dbReference>
<gene>
    <name evidence="1" type="ORF">SMSP2_01098</name>
</gene>
<proteinExistence type="predicted"/>
<dbReference type="KEGG" id="pbas:SMSP2_01098"/>
<reference evidence="2" key="1">
    <citation type="submission" date="2017-02" db="EMBL/GenBank/DDBJ databases">
        <title>Comparative genomics and description of representatives of a novel lineage of planctomycetes thriving in anoxic sediments.</title>
        <authorList>
            <person name="Spring S."/>
            <person name="Bunk B."/>
            <person name="Sproer C."/>
        </authorList>
    </citation>
    <scope>NUCLEOTIDE SEQUENCE [LARGE SCALE GENOMIC DNA]</scope>
    <source>
        <strain evidence="2">SM-Chi-D1</strain>
    </source>
</reference>
<evidence type="ECO:0000313" key="1">
    <source>
        <dbReference type="EMBL" id="AQQ70737.1"/>
    </source>
</evidence>
<dbReference type="InterPro" id="IPR018247">
    <property type="entry name" value="EF_Hand_1_Ca_BS"/>
</dbReference>
<dbReference type="RefSeq" id="WP_146682979.1">
    <property type="nucleotide sequence ID" value="NZ_CP019646.1"/>
</dbReference>
<dbReference type="PROSITE" id="PS00018">
    <property type="entry name" value="EF_HAND_1"/>
    <property type="match status" value="1"/>
</dbReference>
<dbReference type="Proteomes" id="UP000188181">
    <property type="component" value="Chromosome"/>
</dbReference>
<dbReference type="OrthoDB" id="212671at2"/>
<name>A0A1Q2MEL3_9BACT</name>
<protein>
    <submittedName>
        <fullName evidence="1">RHS repeat-associated core domain protein</fullName>
    </submittedName>
</protein>
<dbReference type="Gene3D" id="2.180.10.10">
    <property type="entry name" value="RHS repeat-associated core"/>
    <property type="match status" value="2"/>
</dbReference>
<accession>A0A1Q2MEL3</accession>
<dbReference type="STRING" id="1851148.SMSP2_01098"/>
<evidence type="ECO:0000313" key="2">
    <source>
        <dbReference type="Proteomes" id="UP000188181"/>
    </source>
</evidence>
<dbReference type="PANTHER" id="PTHR32305:SF15">
    <property type="entry name" value="PROTEIN RHSA-RELATED"/>
    <property type="match status" value="1"/>
</dbReference>
<organism evidence="1 2">
    <name type="scientific">Limihaloglobus sulfuriphilus</name>
    <dbReference type="NCBI Taxonomy" id="1851148"/>
    <lineage>
        <taxon>Bacteria</taxon>
        <taxon>Pseudomonadati</taxon>
        <taxon>Planctomycetota</taxon>
        <taxon>Phycisphaerae</taxon>
        <taxon>Sedimentisphaerales</taxon>
        <taxon>Sedimentisphaeraceae</taxon>
        <taxon>Limihaloglobus</taxon>
    </lineage>
</organism>
<sequence length="2580" mass="292121" precursor="true">MSLISRNYLVPRLVVFVAVMVLTGVFAGNAYGIASVEEVMRDYQKVRRYLNFIYYSEDKCQPWDDLCCAYREIKTPSFPEDGYYDTDRQKDLSQIVAVTKYLFDSLYDLNLGSSVLTIKHETTDNGHDKGLSLYVSDPSDEDCLCNYYEVELSNELAINTIGIIDSDEITETNHQNVLNAIYSDIQLLNKTSRTSVLCYAQQRGSGHFNWNPDNNRTVLNCSLHGNYTGEPEPKTMSEIQTEADSVFFDDFDTVSCSSNLSYSTGISTRYLTTTSDLSWIGHCVQCCTCFPFCLINEDQFAGGYAYKSLSDTTYSCDLNMYPSSDTAKVYLMLNQYEALGHNNPVSANQLYHLYNSVNLSCGLEDETFSLNPTFDGWLGADNVETGWYLEDALVVVETDYADFIDVDAIETHAISEEQNGGIFLVKEGDKMFDGKVIYTGACGDKNGETFILKMDFYLPVQHLPSYGDALRIELENVKVPAMDVAKVWFDGEVLDNDIEDNTIIDADYNSNEGKITVELKVQAYQGDDNLDINFKLWWNETIRSQDNEPIRQKVHASSSYNLKYALKSNGYECCNRKDLGIDSIPPKITIHANDATELYYQDIDEAYIYGAEFIEEKLDDFNPFGNDLATFNAYLTDNSTKELIQLQMPGDNILVYSISTDSGRKTASFEWEVDLAGNIISDAYCPGEQLTSITSAGVTRSFEYHTSGNLEGKLKSYKDSVGALEREYIIDYDPVTFEVSGVLGGDGSGNSCSSCNSGDRRLYLYTDSGYVYQEKDLADNVIYTHAYDDENRLTDTWLGSGVSIPVKHIDYSIDANGNKVRTIYDYTTDINHYRLTLEIEKSDHTKKTVIQFTDPENVDILQIPDDLTDTIIANGYYEYQDGANTVTVEFYPTIYEYEYNNDVLVATIEKSPEFNTRALNETGTYRRTELHGSSDGYDIEKIIEVASDGTEIEVCIGKTYYNSDQQAEEIFSWYNLRDSSEYEYFGSYHEYGTSGSDEDRLIVSYEQVIYDYFDYEYKAVAQLNNQDILLRHDYTYYPDGRIETETVSNNGTDEVITSYGYDGYNQSTGITVTDSLDNVLYTTVSKSTALGDVIYTIDKRGVSRGKEYDDGGKVISEFVFADPSDVNGFDGASNADIETVYTGIDVLIQKLYYYDSAGRIEFILEAVQDGSFSYYSHCGTFYDFLASNAVATSVENDEYLLDGWRVTQYEYDLYGRKKKDISGPVLVYETTPGVYKYYYTGDNIQTDYVYNNQGELEMTIYPDGHWVKQIRDGRGQVIRTEEGYTNSSSADVVLTCSETEYDVNGRVFRTWKGIGSERVATASYGYDDYNNKYRHYVGDVDGVCDYVEYEKNYAGDVEREIYVDVEGSAGSTTETIVKDVRYKYNSRGEKYEEILLDDPNDVVSDTLRDPDEYDRIKLFSYDYQGRLVETLTKADSNSSIYDTNGYAVYQAGDRVEQNWYNLTGELEYSARFEYAGDALTDNSNELPFADTDEMLDYALYVEGIYIQKRNYTGGQLTSTEVLSDYTRDGSGNALSAVWLTTAGYSYDNAGRTWKAYDADYDMEYTLDGDSTVYSHTYNNYTETLYNSLNQPVAQTLWQVKPTLRINELLNLENAPGENPIAVSRVLTSYNNRGQKERVAVFIDPSGHSDTAPLEFDDVVIGTDKVTDYCYDVYGRLEFTKKLTYQFTALGMTTTKSAYTQNVYEEIGRVWRTESGYEEEYVSSFGATYAVAPYKTIDYEYNTLGQREYQTITDIDPTDSSNTIVAASRYGYTNQGQLETVETYDGSNYDYTQIYSYDVLGRRTSYQDGDGLTTYFTYYYTGELADKIENPLSSTLKRTTTYGYDRFGRQASITATENDDTQNSRTTSYDYNYLDKITKINYPGSNTLEYGYDMRGNTILRVEDPDVNQTSPEDRKWTHYKRDEMGRVVGKAYGQTVDWTEMGSTGWFDQIVYNALGLKDKVTKFDGSSDSIFYYYVYDGLGNLKQSVENCGDFDGVTIDYGYDCRGNLAWVTYPNERTVEYNRSGYGSIDDVAYNGMDIISYDYIGSRIAAKTYGNGIEYSVSFDGVGRITDEDYTLNSTVVASADYSYTSESPQSRLASRDGAAYSYDNLGKLTAEASSSYTSDYLGNPTNAASDGLFYGVDAENRVVDVDDSSGDVAGYAYDMLGRRIKKTVGSLTTWFVYDKMGNMISEYEQIGTGSISWSRDYVYGASGEVVYMQMPPASYTTLYEWFVVFADAWLCSPTCTSEELTDWDTNDDDEIDGDDLVEWVPVIADEVFYSQRSYFFTDYKGSVIAKTNDEGGIDEIIYDAWGNASVAQGVDLNGLSILWNGYYFDYETGNYYLKNRYYSPVERSFVTEDPHGINPDGNWNNAFSPIRQLTDGAGLQVFANHDPINKRDDWGLTSLGTKIMGILAARAATFTWNWFNDPVTAHINDELDELITQLSGSMDDVYRTKIVKMSGTAKLTGLVGENWKVSKIKPFDGFWWLSTSHEITAKGSFDYCCSGSHCKLTNVNMKWQWHDEIDANNYKEVYKKSGNALGAVVEGTWNVLVDGLLNAEYPVVIQWEDNRDEPIDIYGRWW</sequence>
<keyword evidence="2" id="KW-1185">Reference proteome</keyword>
<dbReference type="EMBL" id="CP019646">
    <property type="protein sequence ID" value="AQQ70737.1"/>
    <property type="molecule type" value="Genomic_DNA"/>
</dbReference>